<feature type="signal peptide" evidence="2">
    <location>
        <begin position="1"/>
        <end position="19"/>
    </location>
</feature>
<accession>A0A562IKU8</accession>
<name>A0A562IKU8_MICOL</name>
<feature type="region of interest" description="Disordered" evidence="1">
    <location>
        <begin position="24"/>
        <end position="60"/>
    </location>
</feature>
<keyword evidence="2" id="KW-0732">Signal</keyword>
<dbReference type="InterPro" id="IPR007110">
    <property type="entry name" value="Ig-like_dom"/>
</dbReference>
<feature type="domain" description="Ig-like" evidence="3">
    <location>
        <begin position="43"/>
        <end position="122"/>
    </location>
</feature>
<evidence type="ECO:0000259" key="3">
    <source>
        <dbReference type="PROSITE" id="PS50835"/>
    </source>
</evidence>
<proteinExistence type="predicted"/>
<sequence>MRRTVTGLSAVALSTAVLAAPASAAPAGGQNSPELGPLACTQPSWTSHPQGGGFTTDGTNIRIGPTTECTSVGLGYRSHSVTYHCWRSGAGGTWTHLRDNTTGAQGWVKDSLLVNNGSSYAC</sequence>
<dbReference type="Proteomes" id="UP000319825">
    <property type="component" value="Unassembled WGS sequence"/>
</dbReference>
<dbReference type="PROSITE" id="PS50835">
    <property type="entry name" value="IG_LIKE"/>
    <property type="match status" value="1"/>
</dbReference>
<evidence type="ECO:0000256" key="2">
    <source>
        <dbReference type="SAM" id="SignalP"/>
    </source>
</evidence>
<dbReference type="EMBL" id="VLKE01000001">
    <property type="protein sequence ID" value="TWH71234.1"/>
    <property type="molecule type" value="Genomic_DNA"/>
</dbReference>
<protein>
    <recommendedName>
        <fullName evidence="3">Ig-like domain-containing protein</fullName>
    </recommendedName>
</protein>
<evidence type="ECO:0000313" key="4">
    <source>
        <dbReference type="EMBL" id="TWH71234.1"/>
    </source>
</evidence>
<dbReference type="AlphaFoldDB" id="A0A562IKU8"/>
<keyword evidence="5" id="KW-1185">Reference proteome</keyword>
<evidence type="ECO:0000256" key="1">
    <source>
        <dbReference type="SAM" id="MobiDB-lite"/>
    </source>
</evidence>
<comment type="caution">
    <text evidence="4">The sequence shown here is derived from an EMBL/GenBank/DDBJ whole genome shotgun (WGS) entry which is preliminary data.</text>
</comment>
<organism evidence="4 5">
    <name type="scientific">Micromonospora olivasterospora</name>
    <dbReference type="NCBI Taxonomy" id="1880"/>
    <lineage>
        <taxon>Bacteria</taxon>
        <taxon>Bacillati</taxon>
        <taxon>Actinomycetota</taxon>
        <taxon>Actinomycetes</taxon>
        <taxon>Micromonosporales</taxon>
        <taxon>Micromonosporaceae</taxon>
        <taxon>Micromonospora</taxon>
    </lineage>
</organism>
<dbReference type="RefSeq" id="WP_170286614.1">
    <property type="nucleotide sequence ID" value="NZ_BAAATQ010000191.1"/>
</dbReference>
<evidence type="ECO:0000313" key="5">
    <source>
        <dbReference type="Proteomes" id="UP000319825"/>
    </source>
</evidence>
<reference evidence="4 5" key="1">
    <citation type="submission" date="2019-07" db="EMBL/GenBank/DDBJ databases">
        <title>R&amp;d 2014.</title>
        <authorList>
            <person name="Klenk H.-P."/>
        </authorList>
    </citation>
    <scope>NUCLEOTIDE SEQUENCE [LARGE SCALE GENOMIC DNA]</scope>
    <source>
        <strain evidence="4 5">DSM 43868</strain>
    </source>
</reference>
<feature type="chain" id="PRO_5039588999" description="Ig-like domain-containing protein" evidence="2">
    <location>
        <begin position="20"/>
        <end position="122"/>
    </location>
</feature>
<gene>
    <name evidence="4" type="ORF">JD77_06265</name>
</gene>